<name>M1WD56_CLAP2</name>
<organism evidence="1 2">
    <name type="scientific">Claviceps purpurea (strain 20.1)</name>
    <name type="common">Ergot fungus</name>
    <name type="synonym">Sphacelia segetum</name>
    <dbReference type="NCBI Taxonomy" id="1111077"/>
    <lineage>
        <taxon>Eukaryota</taxon>
        <taxon>Fungi</taxon>
        <taxon>Dikarya</taxon>
        <taxon>Ascomycota</taxon>
        <taxon>Pezizomycotina</taxon>
        <taxon>Sordariomycetes</taxon>
        <taxon>Hypocreomycetidae</taxon>
        <taxon>Hypocreales</taxon>
        <taxon>Clavicipitaceae</taxon>
        <taxon>Claviceps</taxon>
    </lineage>
</organism>
<dbReference type="EMBL" id="CAGA01000096">
    <property type="protein sequence ID" value="CCE34575.1"/>
    <property type="molecule type" value="Genomic_DNA"/>
</dbReference>
<keyword evidence="2" id="KW-1185">Reference proteome</keyword>
<evidence type="ECO:0000313" key="2">
    <source>
        <dbReference type="Proteomes" id="UP000016801"/>
    </source>
</evidence>
<sequence length="51" mass="5285">MAFTDAKLDTCPPCTQVATSPTANATVRKVSVEMIAFSLCAALPPEAETGQ</sequence>
<accession>M1WD56</accession>
<dbReference type="HOGENOM" id="CLU_3106186_0_0_1"/>
<reference evidence="1 2" key="1">
    <citation type="journal article" date="2013" name="PLoS Genet.">
        <title>Plant-symbiotic fungi as chemical engineers: Multi-genome analysis of the Clavicipitaceae reveals dynamics of alkaloid loci.</title>
        <authorList>
            <person name="Schardl C.L."/>
            <person name="Young C.A."/>
            <person name="Hesse U."/>
            <person name="Amyotte S.G."/>
            <person name="Andreeva K."/>
            <person name="Calie P.J."/>
            <person name="Fleetwood D.J."/>
            <person name="Haws D.C."/>
            <person name="Moore N."/>
            <person name="Oeser B."/>
            <person name="Panaccione D.G."/>
            <person name="Schweri K.K."/>
            <person name="Voisey C.R."/>
            <person name="Farman M.L."/>
            <person name="Jaromczyk J.W."/>
            <person name="Roe B.A."/>
            <person name="O'Sullivan D.M."/>
            <person name="Scott B."/>
            <person name="Tudzynski P."/>
            <person name="An Z."/>
            <person name="Arnaoudova E.G."/>
            <person name="Bullock C.T."/>
            <person name="Charlton N.D."/>
            <person name="Chen L."/>
            <person name="Cox M."/>
            <person name="Dinkins R.D."/>
            <person name="Florea S."/>
            <person name="Glenn A.E."/>
            <person name="Gordon A."/>
            <person name="Gueldener U."/>
            <person name="Harris D.R."/>
            <person name="Hollin W."/>
            <person name="Jaromczyk J."/>
            <person name="Johnson R.D."/>
            <person name="Khan A.K."/>
            <person name="Leistner E."/>
            <person name="Leuchtmann A."/>
            <person name="Li C."/>
            <person name="Liu J."/>
            <person name="Liu J."/>
            <person name="Liu M."/>
            <person name="Mace W."/>
            <person name="Machado C."/>
            <person name="Nagabhyru P."/>
            <person name="Pan J."/>
            <person name="Schmid J."/>
            <person name="Sugawara K."/>
            <person name="Steiner U."/>
            <person name="Takach J.E."/>
            <person name="Tanaka E."/>
            <person name="Webb J.S."/>
            <person name="Wilson E.V."/>
            <person name="Wiseman J.L."/>
            <person name="Yoshida R."/>
            <person name="Zeng Z."/>
        </authorList>
    </citation>
    <scope>NUCLEOTIDE SEQUENCE [LARGE SCALE GENOMIC DNA]</scope>
    <source>
        <strain evidence="1 2">20.1</strain>
    </source>
</reference>
<dbReference type="AlphaFoldDB" id="M1WD56"/>
<dbReference type="Proteomes" id="UP000016801">
    <property type="component" value="Unassembled WGS sequence"/>
</dbReference>
<evidence type="ECO:0000313" key="1">
    <source>
        <dbReference type="EMBL" id="CCE34575.1"/>
    </source>
</evidence>
<comment type="caution">
    <text evidence="1">The sequence shown here is derived from an EMBL/GenBank/DDBJ whole genome shotgun (WGS) entry which is preliminary data.</text>
</comment>
<dbReference type="VEuPathDB" id="FungiDB:CPUR_08508"/>
<proteinExistence type="predicted"/>
<gene>
    <name evidence="1" type="ORF">CPUR_08508</name>
</gene>
<protein>
    <submittedName>
        <fullName evidence="1">Uncharacterized protein</fullName>
    </submittedName>
</protein>